<sequence>MDFRGAHESSLDEAGLSDGSLTRKRKRNRFLDCLKKKVTTEIGEADREYNSALLSSAAYERLFSTADLLFVPKRSHLSDSNFDRLLFLNKMEYLLETGNFAHQKLANS</sequence>
<dbReference type="OrthoDB" id="6382074at2759"/>
<reference evidence="1 2" key="1">
    <citation type="journal article" date="2011" name="Science">
        <title>The ecoresponsive genome of Daphnia pulex.</title>
        <authorList>
            <person name="Colbourne J.K."/>
            <person name="Pfrender M.E."/>
            <person name="Gilbert D."/>
            <person name="Thomas W.K."/>
            <person name="Tucker A."/>
            <person name="Oakley T.H."/>
            <person name="Tokishita S."/>
            <person name="Aerts A."/>
            <person name="Arnold G.J."/>
            <person name="Basu M.K."/>
            <person name="Bauer D.J."/>
            <person name="Caceres C.E."/>
            <person name="Carmel L."/>
            <person name="Casola C."/>
            <person name="Choi J.H."/>
            <person name="Detter J.C."/>
            <person name="Dong Q."/>
            <person name="Dusheyko S."/>
            <person name="Eads B.D."/>
            <person name="Frohlich T."/>
            <person name="Geiler-Samerotte K.A."/>
            <person name="Gerlach D."/>
            <person name="Hatcher P."/>
            <person name="Jogdeo S."/>
            <person name="Krijgsveld J."/>
            <person name="Kriventseva E.V."/>
            <person name="Kultz D."/>
            <person name="Laforsch C."/>
            <person name="Lindquist E."/>
            <person name="Lopez J."/>
            <person name="Manak J.R."/>
            <person name="Muller J."/>
            <person name="Pangilinan J."/>
            <person name="Patwardhan R.P."/>
            <person name="Pitluck S."/>
            <person name="Pritham E.J."/>
            <person name="Rechtsteiner A."/>
            <person name="Rho M."/>
            <person name="Rogozin I.B."/>
            <person name="Sakarya O."/>
            <person name="Salamov A."/>
            <person name="Schaack S."/>
            <person name="Shapiro H."/>
            <person name="Shiga Y."/>
            <person name="Skalitzky C."/>
            <person name="Smith Z."/>
            <person name="Souvorov A."/>
            <person name="Sung W."/>
            <person name="Tang Z."/>
            <person name="Tsuchiya D."/>
            <person name="Tu H."/>
            <person name="Vos H."/>
            <person name="Wang M."/>
            <person name="Wolf Y.I."/>
            <person name="Yamagata H."/>
            <person name="Yamada T."/>
            <person name="Ye Y."/>
            <person name="Shaw J.R."/>
            <person name="Andrews J."/>
            <person name="Crease T.J."/>
            <person name="Tang H."/>
            <person name="Lucas S.M."/>
            <person name="Robertson H.M."/>
            <person name="Bork P."/>
            <person name="Koonin E.V."/>
            <person name="Zdobnov E.M."/>
            <person name="Grigoriev I.V."/>
            <person name="Lynch M."/>
            <person name="Boore J.L."/>
        </authorList>
    </citation>
    <scope>NUCLEOTIDE SEQUENCE [LARGE SCALE GENOMIC DNA]</scope>
</reference>
<evidence type="ECO:0000313" key="2">
    <source>
        <dbReference type="Proteomes" id="UP000000305"/>
    </source>
</evidence>
<evidence type="ECO:0000313" key="1">
    <source>
        <dbReference type="EMBL" id="EFX76750.1"/>
    </source>
</evidence>
<accession>E9GUL8</accession>
<dbReference type="HOGENOM" id="CLU_2199588_0_0_1"/>
<gene>
    <name evidence="1" type="ORF">DAPPUDRAFT_248413</name>
</gene>
<organism evidence="1 2">
    <name type="scientific">Daphnia pulex</name>
    <name type="common">Water flea</name>
    <dbReference type="NCBI Taxonomy" id="6669"/>
    <lineage>
        <taxon>Eukaryota</taxon>
        <taxon>Metazoa</taxon>
        <taxon>Ecdysozoa</taxon>
        <taxon>Arthropoda</taxon>
        <taxon>Crustacea</taxon>
        <taxon>Branchiopoda</taxon>
        <taxon>Diplostraca</taxon>
        <taxon>Cladocera</taxon>
        <taxon>Anomopoda</taxon>
        <taxon>Daphniidae</taxon>
        <taxon>Daphnia</taxon>
    </lineage>
</organism>
<keyword evidence="2" id="KW-1185">Reference proteome</keyword>
<dbReference type="EMBL" id="GL732566">
    <property type="protein sequence ID" value="EFX76750.1"/>
    <property type="molecule type" value="Genomic_DNA"/>
</dbReference>
<protein>
    <submittedName>
        <fullName evidence="1">Uncharacterized protein</fullName>
    </submittedName>
</protein>
<dbReference type="AlphaFoldDB" id="E9GUL8"/>
<name>E9GUL8_DAPPU</name>
<dbReference type="InParanoid" id="E9GUL8"/>
<dbReference type="KEGG" id="dpx:DAPPUDRAFT_248413"/>
<proteinExistence type="predicted"/>
<dbReference type="Proteomes" id="UP000000305">
    <property type="component" value="Unassembled WGS sequence"/>
</dbReference>